<dbReference type="Proteomes" id="UP000194977">
    <property type="component" value="Unassembled WGS sequence"/>
</dbReference>
<dbReference type="InterPro" id="IPR000917">
    <property type="entry name" value="Sulfatase_N"/>
</dbReference>
<protein>
    <recommendedName>
        <fullName evidence="8">Sulfatase N-terminal domain-containing protein</fullName>
    </recommendedName>
</protein>
<keyword evidence="3" id="KW-0808">Transferase</keyword>
<dbReference type="Pfam" id="PF00884">
    <property type="entry name" value="Sulfatase"/>
    <property type="match status" value="1"/>
</dbReference>
<evidence type="ECO:0000313" key="10">
    <source>
        <dbReference type="EMBL" id="OTQ08859.1"/>
    </source>
</evidence>
<proteinExistence type="predicted"/>
<evidence type="ECO:0000256" key="6">
    <source>
        <dbReference type="ARBA" id="ARBA00023136"/>
    </source>
</evidence>
<feature type="domain" description="Sulfatase N-terminal" evidence="8">
    <location>
        <begin position="234"/>
        <end position="527"/>
    </location>
</feature>
<evidence type="ECO:0000256" key="7">
    <source>
        <dbReference type="SAM" id="Phobius"/>
    </source>
</evidence>
<evidence type="ECO:0000256" key="5">
    <source>
        <dbReference type="ARBA" id="ARBA00022989"/>
    </source>
</evidence>
<dbReference type="EMBL" id="NART01000063">
    <property type="protein sequence ID" value="OTQ08859.1"/>
    <property type="molecule type" value="Genomic_DNA"/>
</dbReference>
<evidence type="ECO:0000259" key="8">
    <source>
        <dbReference type="Pfam" id="PF00884"/>
    </source>
</evidence>
<gene>
    <name evidence="10" type="ORF">B6C91_10985</name>
    <name evidence="9" type="ORF">B6D08_01610</name>
</gene>
<evidence type="ECO:0000313" key="9">
    <source>
        <dbReference type="EMBL" id="OTQ01349.1"/>
    </source>
</evidence>
<dbReference type="InterPro" id="IPR017850">
    <property type="entry name" value="Alkaline_phosphatase_core_sf"/>
</dbReference>
<comment type="caution">
    <text evidence="9">The sequence shown here is derived from an EMBL/GenBank/DDBJ whole genome shotgun (WGS) entry which is preliminary data.</text>
</comment>
<feature type="transmembrane region" description="Helical" evidence="7">
    <location>
        <begin position="68"/>
        <end position="89"/>
    </location>
</feature>
<keyword evidence="2" id="KW-1003">Cell membrane</keyword>
<feature type="transmembrane region" description="Helical" evidence="7">
    <location>
        <begin position="149"/>
        <end position="171"/>
    </location>
</feature>
<dbReference type="PANTHER" id="PTHR30443:SF2">
    <property type="entry name" value="PHOSPHOETHANOLAMINE TRANSFERASE EPTC"/>
    <property type="match status" value="1"/>
</dbReference>
<feature type="transmembrane region" description="Helical" evidence="7">
    <location>
        <begin position="12"/>
        <end position="35"/>
    </location>
</feature>
<evidence type="ECO:0000256" key="1">
    <source>
        <dbReference type="ARBA" id="ARBA00004651"/>
    </source>
</evidence>
<dbReference type="SUPFAM" id="SSF53649">
    <property type="entry name" value="Alkaline phosphatase-like"/>
    <property type="match status" value="1"/>
</dbReference>
<sequence>MTNVKENRKFSWSALIFVILFFTYFSSGLQLYIFISGHANAIGLRDSIIYSLIWLIPVLIFPNQTRKIVTVYGLIIGSLSLISISYFIIYRQEFSQSVFFVMAESNLTESNEFIQQYFSFKLMALVVIYCLIGIYLWRKVRPVYVKNTTKWVASLLIALYAIMPLFISITIKKSSLQKATTHLLTRMETTIPWQLINSYIAYRSQLSNMEDIMHHLNALPPVENLKDTNGNTPRTLVLIIGESTTRNRMSIYGYSRNTTPQIEQFKKDNPEFIVFNDVVSSRPYTIEVLQQALTFADEQHPDLYLTQPSLIHLMKQAGYKTYWITNQQTMTERNTMLTMFSKQADEHFYMNNDRNQSSRQYDESVFEPFMKVLAEPEEKKFIIIHLLGTHMKYEFRYPKDGEHDRFKDNASIPFNIQDEDVDEYNSYDNAISYNDFVTTTLFNLFKNSHANGFMLYFSDHGEDVYETPPHDILGRNEKAPTRTMYTVPFMLWQSPSWIASHPNHYQAYVNRKYSTQDLIHTWSDLAGLSYNLYVPEKSLVNPNYYEGKRWIGDPYNKNGLVDFDKLTK</sequence>
<keyword evidence="5 7" id="KW-1133">Transmembrane helix</keyword>
<name>A0A242NL35_9GAMM</name>
<comment type="subcellular location">
    <subcellularLocation>
        <location evidence="1">Cell membrane</location>
        <topology evidence="1">Multi-pass membrane protein</topology>
    </subcellularLocation>
</comment>
<evidence type="ECO:0000313" key="12">
    <source>
        <dbReference type="Proteomes" id="UP000194977"/>
    </source>
</evidence>
<evidence type="ECO:0000256" key="2">
    <source>
        <dbReference type="ARBA" id="ARBA00022475"/>
    </source>
</evidence>
<feature type="transmembrane region" description="Helical" evidence="7">
    <location>
        <begin position="117"/>
        <end position="137"/>
    </location>
</feature>
<dbReference type="GO" id="GO:0005886">
    <property type="term" value="C:plasma membrane"/>
    <property type="evidence" value="ECO:0007669"/>
    <property type="project" value="UniProtKB-SubCell"/>
</dbReference>
<reference evidence="11 12" key="1">
    <citation type="submission" date="2017-03" db="EMBL/GenBank/DDBJ databases">
        <title>Comparative genomics of honeybee gut symbionts reveal geographically distinct and subgroup specific antibiotic resistance.</title>
        <authorList>
            <person name="Ludvigsen J."/>
            <person name="Porcellato D."/>
            <person name="Labee-Lund T.M."/>
            <person name="Amdam G.V."/>
            <person name="Rudi K."/>
        </authorList>
    </citation>
    <scope>NUCLEOTIDE SEQUENCE [LARGE SCALE GENOMIC DNA]</scope>
    <source>
        <strain evidence="9 12">A-7-12</strain>
        <strain evidence="10 11">A-9-12</strain>
    </source>
</reference>
<feature type="transmembrane region" description="Helical" evidence="7">
    <location>
        <begin position="41"/>
        <end position="61"/>
    </location>
</feature>
<dbReference type="GO" id="GO:0009244">
    <property type="term" value="P:lipopolysaccharide core region biosynthetic process"/>
    <property type="evidence" value="ECO:0007669"/>
    <property type="project" value="TreeGrafter"/>
</dbReference>
<dbReference type="InterPro" id="IPR040423">
    <property type="entry name" value="PEA_transferase"/>
</dbReference>
<dbReference type="NCBIfam" id="NF007933">
    <property type="entry name" value="PRK10649.1"/>
    <property type="match status" value="1"/>
</dbReference>
<dbReference type="Gene3D" id="3.40.720.10">
    <property type="entry name" value="Alkaline Phosphatase, subunit A"/>
    <property type="match status" value="1"/>
</dbReference>
<keyword evidence="4 7" id="KW-0812">Transmembrane</keyword>
<accession>A0A242NL35</accession>
<dbReference type="EMBL" id="NARP01000003">
    <property type="protein sequence ID" value="OTQ01349.1"/>
    <property type="molecule type" value="Genomic_DNA"/>
</dbReference>
<dbReference type="OrthoDB" id="9786870at2"/>
<dbReference type="PANTHER" id="PTHR30443">
    <property type="entry name" value="INNER MEMBRANE PROTEIN"/>
    <property type="match status" value="1"/>
</dbReference>
<dbReference type="RefSeq" id="WP_086272336.1">
    <property type="nucleotide sequence ID" value="NZ_MZNE01000062.1"/>
</dbReference>
<keyword evidence="11" id="KW-1185">Reference proteome</keyword>
<dbReference type="CDD" id="cd16017">
    <property type="entry name" value="LptA"/>
    <property type="match status" value="1"/>
</dbReference>
<dbReference type="AlphaFoldDB" id="A0A242NL35"/>
<dbReference type="InterPro" id="IPR058130">
    <property type="entry name" value="PEA_transf_C"/>
</dbReference>
<keyword evidence="6 7" id="KW-0472">Membrane</keyword>
<evidence type="ECO:0000256" key="4">
    <source>
        <dbReference type="ARBA" id="ARBA00022692"/>
    </source>
</evidence>
<evidence type="ECO:0000256" key="3">
    <source>
        <dbReference type="ARBA" id="ARBA00022679"/>
    </source>
</evidence>
<organism evidence="9 12">
    <name type="scientific">Gilliamella apicola</name>
    <dbReference type="NCBI Taxonomy" id="1196095"/>
    <lineage>
        <taxon>Bacteria</taxon>
        <taxon>Pseudomonadati</taxon>
        <taxon>Pseudomonadota</taxon>
        <taxon>Gammaproteobacteria</taxon>
        <taxon>Orbales</taxon>
        <taxon>Orbaceae</taxon>
        <taxon>Gilliamella</taxon>
    </lineage>
</organism>
<evidence type="ECO:0000313" key="11">
    <source>
        <dbReference type="Proteomes" id="UP000194800"/>
    </source>
</evidence>
<dbReference type="GO" id="GO:0016776">
    <property type="term" value="F:phosphotransferase activity, phosphate group as acceptor"/>
    <property type="evidence" value="ECO:0007669"/>
    <property type="project" value="TreeGrafter"/>
</dbReference>
<dbReference type="Proteomes" id="UP000194800">
    <property type="component" value="Unassembled WGS sequence"/>
</dbReference>